<keyword evidence="7" id="KW-0813">Transport</keyword>
<dbReference type="STRING" id="415747.SAMN03097708_02525"/>
<protein>
    <submittedName>
        <fullName evidence="9">Biopolymer transport protein ExbD</fullName>
    </submittedName>
</protein>
<dbReference type="Pfam" id="PF02472">
    <property type="entry name" value="ExbD"/>
    <property type="match status" value="1"/>
</dbReference>
<dbReference type="GO" id="GO:0022857">
    <property type="term" value="F:transmembrane transporter activity"/>
    <property type="evidence" value="ECO:0007669"/>
    <property type="project" value="InterPro"/>
</dbReference>
<keyword evidence="3" id="KW-1003">Cell membrane</keyword>
<keyword evidence="5 8" id="KW-1133">Transmembrane helix</keyword>
<keyword evidence="7" id="KW-0653">Protein transport</keyword>
<dbReference type="AlphaFoldDB" id="A0A1G5QPK8"/>
<dbReference type="Proteomes" id="UP000199648">
    <property type="component" value="Unassembled WGS sequence"/>
</dbReference>
<evidence type="ECO:0000256" key="1">
    <source>
        <dbReference type="ARBA" id="ARBA00004162"/>
    </source>
</evidence>
<keyword evidence="6 8" id="KW-0472">Membrane</keyword>
<evidence type="ECO:0000256" key="6">
    <source>
        <dbReference type="ARBA" id="ARBA00023136"/>
    </source>
</evidence>
<name>A0A1G5QPK8_9GAMM</name>
<dbReference type="Gene3D" id="3.30.420.270">
    <property type="match status" value="1"/>
</dbReference>
<sequence>MRCTIGTGESMHFEGRRRATQMPNLTPLIDAVFLLLVFFMLTSHFVREEALNIDLPVAESGEATGEDDQLEVIINAQGRFLMNDHVVDPEALEATLRRALEQRENRVVRIRGDRGADLGSAVKVLDTARKAGAEAVDIVTETK</sequence>
<evidence type="ECO:0000256" key="7">
    <source>
        <dbReference type="RuleBase" id="RU003879"/>
    </source>
</evidence>
<comment type="similarity">
    <text evidence="2 7">Belongs to the ExbD/TolR family.</text>
</comment>
<evidence type="ECO:0000256" key="8">
    <source>
        <dbReference type="SAM" id="Phobius"/>
    </source>
</evidence>
<dbReference type="EMBL" id="FMWD01000007">
    <property type="protein sequence ID" value="SCZ63667.1"/>
    <property type="molecule type" value="Genomic_DNA"/>
</dbReference>
<accession>A0A1G5QPK8</accession>
<feature type="transmembrane region" description="Helical" evidence="8">
    <location>
        <begin position="25"/>
        <end position="46"/>
    </location>
</feature>
<dbReference type="GO" id="GO:0005886">
    <property type="term" value="C:plasma membrane"/>
    <property type="evidence" value="ECO:0007669"/>
    <property type="project" value="UniProtKB-SubCell"/>
</dbReference>
<dbReference type="PANTHER" id="PTHR30558:SF3">
    <property type="entry name" value="BIOPOLYMER TRANSPORT PROTEIN EXBD-RELATED"/>
    <property type="match status" value="1"/>
</dbReference>
<dbReference type="PANTHER" id="PTHR30558">
    <property type="entry name" value="EXBD MEMBRANE COMPONENT OF PMF-DRIVEN MACROMOLECULE IMPORT SYSTEM"/>
    <property type="match status" value="1"/>
</dbReference>
<keyword evidence="4 7" id="KW-0812">Transmembrane</keyword>
<evidence type="ECO:0000256" key="5">
    <source>
        <dbReference type="ARBA" id="ARBA00022989"/>
    </source>
</evidence>
<evidence type="ECO:0000313" key="10">
    <source>
        <dbReference type="Proteomes" id="UP000199648"/>
    </source>
</evidence>
<comment type="subcellular location">
    <subcellularLocation>
        <location evidence="1">Cell membrane</location>
        <topology evidence="1">Single-pass membrane protein</topology>
    </subcellularLocation>
    <subcellularLocation>
        <location evidence="7">Cell membrane</location>
        <topology evidence="7">Single-pass type II membrane protein</topology>
    </subcellularLocation>
</comment>
<organism evidence="9 10">
    <name type="scientific">Thiohalomonas denitrificans</name>
    <dbReference type="NCBI Taxonomy" id="415747"/>
    <lineage>
        <taxon>Bacteria</taxon>
        <taxon>Pseudomonadati</taxon>
        <taxon>Pseudomonadota</taxon>
        <taxon>Gammaproteobacteria</taxon>
        <taxon>Thiohalomonadales</taxon>
        <taxon>Thiohalomonadaceae</taxon>
        <taxon>Thiohalomonas</taxon>
    </lineage>
</organism>
<dbReference type="InterPro" id="IPR003400">
    <property type="entry name" value="ExbD"/>
</dbReference>
<gene>
    <name evidence="9" type="ORF">SAMN03097708_02525</name>
</gene>
<evidence type="ECO:0000256" key="4">
    <source>
        <dbReference type="ARBA" id="ARBA00022692"/>
    </source>
</evidence>
<keyword evidence="10" id="KW-1185">Reference proteome</keyword>
<dbReference type="GO" id="GO:0015031">
    <property type="term" value="P:protein transport"/>
    <property type="evidence" value="ECO:0007669"/>
    <property type="project" value="UniProtKB-KW"/>
</dbReference>
<proteinExistence type="inferred from homology"/>
<evidence type="ECO:0000313" key="9">
    <source>
        <dbReference type="EMBL" id="SCZ63667.1"/>
    </source>
</evidence>
<evidence type="ECO:0000256" key="2">
    <source>
        <dbReference type="ARBA" id="ARBA00005811"/>
    </source>
</evidence>
<reference evidence="9 10" key="1">
    <citation type="submission" date="2016-10" db="EMBL/GenBank/DDBJ databases">
        <authorList>
            <person name="de Groot N.N."/>
        </authorList>
    </citation>
    <scope>NUCLEOTIDE SEQUENCE [LARGE SCALE GENOMIC DNA]</scope>
    <source>
        <strain evidence="9 10">HLD2</strain>
    </source>
</reference>
<evidence type="ECO:0000256" key="3">
    <source>
        <dbReference type="ARBA" id="ARBA00022475"/>
    </source>
</evidence>